<proteinExistence type="predicted"/>
<dbReference type="EMBL" id="GBXM01012056">
    <property type="protein sequence ID" value="JAH96521.1"/>
    <property type="molecule type" value="Transcribed_RNA"/>
</dbReference>
<evidence type="ECO:0000313" key="1">
    <source>
        <dbReference type="EMBL" id="JAH96521.1"/>
    </source>
</evidence>
<organism evidence="1">
    <name type="scientific">Anguilla anguilla</name>
    <name type="common">European freshwater eel</name>
    <name type="synonym">Muraena anguilla</name>
    <dbReference type="NCBI Taxonomy" id="7936"/>
    <lineage>
        <taxon>Eukaryota</taxon>
        <taxon>Metazoa</taxon>
        <taxon>Chordata</taxon>
        <taxon>Craniata</taxon>
        <taxon>Vertebrata</taxon>
        <taxon>Euteleostomi</taxon>
        <taxon>Actinopterygii</taxon>
        <taxon>Neopterygii</taxon>
        <taxon>Teleostei</taxon>
        <taxon>Anguilliformes</taxon>
        <taxon>Anguillidae</taxon>
        <taxon>Anguilla</taxon>
    </lineage>
</organism>
<accession>A0A0E9X233</accession>
<sequence length="82" mass="9324">MARQSSYLLEIPVRENTQSFMFHCKVSVLAVCEILVKGLMGNVVQHQTGRPVLLSMIRVAPTFDSKLIKNESCCIWYILLPQ</sequence>
<reference evidence="1" key="1">
    <citation type="submission" date="2014-11" db="EMBL/GenBank/DDBJ databases">
        <authorList>
            <person name="Amaro Gonzalez C."/>
        </authorList>
    </citation>
    <scope>NUCLEOTIDE SEQUENCE</scope>
</reference>
<protein>
    <submittedName>
        <fullName evidence="1">Uncharacterized protein</fullName>
    </submittedName>
</protein>
<reference evidence="1" key="2">
    <citation type="journal article" date="2015" name="Fish Shellfish Immunol.">
        <title>Early steps in the European eel (Anguilla anguilla)-Vibrio vulnificus interaction in the gills: Role of the RtxA13 toxin.</title>
        <authorList>
            <person name="Callol A."/>
            <person name="Pajuelo D."/>
            <person name="Ebbesson L."/>
            <person name="Teles M."/>
            <person name="MacKenzie S."/>
            <person name="Amaro C."/>
        </authorList>
    </citation>
    <scope>NUCLEOTIDE SEQUENCE</scope>
</reference>
<dbReference type="AlphaFoldDB" id="A0A0E9X233"/>
<name>A0A0E9X233_ANGAN</name>